<dbReference type="InterPro" id="IPR050687">
    <property type="entry name" value="Dynein_IC"/>
</dbReference>
<evidence type="ECO:0000256" key="7">
    <source>
        <dbReference type="ARBA" id="ARBA00023017"/>
    </source>
</evidence>
<dbReference type="InterPro" id="IPR015943">
    <property type="entry name" value="WD40/YVTN_repeat-like_dom_sf"/>
</dbReference>
<evidence type="ECO:0000256" key="10">
    <source>
        <dbReference type="ARBA" id="ARBA00023273"/>
    </source>
</evidence>
<name>A0A1D1VTD3_RAMVA</name>
<evidence type="ECO:0000313" key="12">
    <source>
        <dbReference type="EMBL" id="GAV02224.1"/>
    </source>
</evidence>
<dbReference type="Proteomes" id="UP000186922">
    <property type="component" value="Unassembled WGS sequence"/>
</dbReference>
<keyword evidence="13" id="KW-1185">Reference proteome</keyword>
<dbReference type="GO" id="GO:0005874">
    <property type="term" value="C:microtubule"/>
    <property type="evidence" value="ECO:0007669"/>
    <property type="project" value="UniProtKB-KW"/>
</dbReference>
<protein>
    <submittedName>
        <fullName evidence="12">Uncharacterized protein</fullName>
    </submittedName>
</protein>
<dbReference type="InterPro" id="IPR001680">
    <property type="entry name" value="WD40_rpt"/>
</dbReference>
<dbReference type="GO" id="GO:0045504">
    <property type="term" value="F:dynein heavy chain binding"/>
    <property type="evidence" value="ECO:0007669"/>
    <property type="project" value="TreeGrafter"/>
</dbReference>
<feature type="region of interest" description="Disordered" evidence="11">
    <location>
        <begin position="594"/>
        <end position="619"/>
    </location>
</feature>
<dbReference type="STRING" id="947166.A0A1D1VTD3"/>
<keyword evidence="7" id="KW-0243">Dynein</keyword>
<feature type="compositionally biased region" description="Basic and acidic residues" evidence="11">
    <location>
        <begin position="608"/>
        <end position="619"/>
    </location>
</feature>
<dbReference type="SUPFAM" id="SSF50978">
    <property type="entry name" value="WD40 repeat-like"/>
    <property type="match status" value="1"/>
</dbReference>
<keyword evidence="8" id="KW-0505">Motor protein</keyword>
<reference evidence="12 13" key="1">
    <citation type="journal article" date="2016" name="Nat. Commun.">
        <title>Extremotolerant tardigrade genome and improved radiotolerance of human cultured cells by tardigrade-unique protein.</title>
        <authorList>
            <person name="Hashimoto T."/>
            <person name="Horikawa D.D."/>
            <person name="Saito Y."/>
            <person name="Kuwahara H."/>
            <person name="Kozuka-Hata H."/>
            <person name="Shin-I T."/>
            <person name="Minakuchi Y."/>
            <person name="Ohishi K."/>
            <person name="Motoyama A."/>
            <person name="Aizu T."/>
            <person name="Enomoto A."/>
            <person name="Kondo K."/>
            <person name="Tanaka S."/>
            <person name="Hara Y."/>
            <person name="Koshikawa S."/>
            <person name="Sagara H."/>
            <person name="Miura T."/>
            <person name="Yokobori S."/>
            <person name="Miyagawa K."/>
            <person name="Suzuki Y."/>
            <person name="Kubo T."/>
            <person name="Oyama M."/>
            <person name="Kohara Y."/>
            <person name="Fujiyama A."/>
            <person name="Arakawa K."/>
            <person name="Katayama T."/>
            <person name="Toyoda A."/>
            <person name="Kunieda T."/>
        </authorList>
    </citation>
    <scope>NUCLEOTIDE SEQUENCE [LARGE SCALE GENOMIC DNA]</scope>
    <source>
        <strain evidence="12 13">YOKOZUNA-1</strain>
    </source>
</reference>
<keyword evidence="5" id="KW-0493">Microtubule</keyword>
<dbReference type="OrthoDB" id="10261376at2759"/>
<keyword evidence="10" id="KW-0966">Cell projection</keyword>
<sequence>MAATVEIASETDEMPIMNFRVKIRRYAIDDLYAADQARKRADVKEDHSHPSGQHSVVEVRKHDSEILAEVKAGFEKQWVLNLIPTHKKIDVTKRKVADGAEWPTHIAPTKLITLEKQRHIQHIFRGLKLMEKLILQPFHLPVSQDYRYFEDLLDGNRSTGSLMPLWNLHHPRLKDVKMEYAIWHPRYPDMFVCSGGRDEVWDPHIGPGQTTGFVAWFSLRNPVYPEYLQYIAKPVMAFDIHPKGFILVGGTNNGNIIYINLGVRSDGPVAETSCFDEVHTRSVCQIKFLQENPDGDIRFFSVGLEGNFREWTIEKHTLIPTRLLLSTSMPGFFHNPNWHLDQPHCVSFCPLQKNLFLIGTLFGFVHFCDFDVFRHVKHSMRVHELPVSAVRWNPYHKDVFITCGYDYKIYIFDLHRLKDGHIFKWSFDVGVRDVAWAPYNSTMFAALLTDGQLLIYDLAVSKYTPLCSQTVAVTNKSRPETVRFNPWGPYVLVCDQTGSVQIFKLSPNLRKIVVPEQTTGPGAHGGVKGKHGAGKRKHAKGPPGRYLGVDFKTEVAKLDRMLAMFRDTQPPTLKLSATPKKYITIGGEALSTKLSDGTELRLTGGTVDKNKNAGKPEKG</sequence>
<dbReference type="PANTHER" id="PTHR12442">
    <property type="entry name" value="DYNEIN INTERMEDIATE CHAIN"/>
    <property type="match status" value="1"/>
</dbReference>
<evidence type="ECO:0000256" key="4">
    <source>
        <dbReference type="ARBA" id="ARBA00022574"/>
    </source>
</evidence>
<dbReference type="SMART" id="SM00320">
    <property type="entry name" value="WD40"/>
    <property type="match status" value="5"/>
</dbReference>
<evidence type="ECO:0000313" key="13">
    <source>
        <dbReference type="Proteomes" id="UP000186922"/>
    </source>
</evidence>
<evidence type="ECO:0000256" key="8">
    <source>
        <dbReference type="ARBA" id="ARBA00023175"/>
    </source>
</evidence>
<keyword evidence="3" id="KW-0963">Cytoplasm</keyword>
<comment type="similarity">
    <text evidence="2">Belongs to the dynein intermediate chain family.</text>
</comment>
<evidence type="ECO:0000256" key="6">
    <source>
        <dbReference type="ARBA" id="ARBA00022737"/>
    </source>
</evidence>
<dbReference type="GO" id="GO:0003341">
    <property type="term" value="P:cilium movement"/>
    <property type="evidence" value="ECO:0007669"/>
    <property type="project" value="TreeGrafter"/>
</dbReference>
<feature type="region of interest" description="Disordered" evidence="11">
    <location>
        <begin position="516"/>
        <end position="545"/>
    </location>
</feature>
<dbReference type="GO" id="GO:0036157">
    <property type="term" value="C:outer dynein arm"/>
    <property type="evidence" value="ECO:0007669"/>
    <property type="project" value="TreeGrafter"/>
</dbReference>
<dbReference type="Gene3D" id="2.130.10.10">
    <property type="entry name" value="YVTN repeat-like/Quinoprotein amine dehydrogenase"/>
    <property type="match status" value="2"/>
</dbReference>
<keyword evidence="4" id="KW-0853">WD repeat</keyword>
<evidence type="ECO:0000256" key="1">
    <source>
        <dbReference type="ARBA" id="ARBA00004430"/>
    </source>
</evidence>
<organism evidence="12 13">
    <name type="scientific">Ramazzottius varieornatus</name>
    <name type="common">Water bear</name>
    <name type="synonym">Tardigrade</name>
    <dbReference type="NCBI Taxonomy" id="947166"/>
    <lineage>
        <taxon>Eukaryota</taxon>
        <taxon>Metazoa</taxon>
        <taxon>Ecdysozoa</taxon>
        <taxon>Tardigrada</taxon>
        <taxon>Eutardigrada</taxon>
        <taxon>Parachela</taxon>
        <taxon>Hypsibioidea</taxon>
        <taxon>Ramazzottiidae</taxon>
        <taxon>Ramazzottius</taxon>
    </lineage>
</organism>
<dbReference type="PANTHER" id="PTHR12442:SF11">
    <property type="entry name" value="DYNEIN AXONEMAL INTERMEDIATE CHAIN 1"/>
    <property type="match status" value="1"/>
</dbReference>
<evidence type="ECO:0000256" key="2">
    <source>
        <dbReference type="ARBA" id="ARBA00011059"/>
    </source>
</evidence>
<dbReference type="AlphaFoldDB" id="A0A1D1VTD3"/>
<accession>A0A1D1VTD3</accession>
<proteinExistence type="inferred from homology"/>
<keyword evidence="6" id="KW-0677">Repeat</keyword>
<comment type="subcellular location">
    <subcellularLocation>
        <location evidence="1">Cytoplasm</location>
        <location evidence="1">Cytoskeleton</location>
        <location evidence="1">Cilium axoneme</location>
    </subcellularLocation>
</comment>
<evidence type="ECO:0000256" key="9">
    <source>
        <dbReference type="ARBA" id="ARBA00023212"/>
    </source>
</evidence>
<comment type="caution">
    <text evidence="12">The sequence shown here is derived from an EMBL/GenBank/DDBJ whole genome shotgun (WGS) entry which is preliminary data.</text>
</comment>
<evidence type="ECO:0000256" key="11">
    <source>
        <dbReference type="SAM" id="MobiDB-lite"/>
    </source>
</evidence>
<dbReference type="InterPro" id="IPR036322">
    <property type="entry name" value="WD40_repeat_dom_sf"/>
</dbReference>
<dbReference type="GO" id="GO:0036158">
    <property type="term" value="P:outer dynein arm assembly"/>
    <property type="evidence" value="ECO:0007669"/>
    <property type="project" value="TreeGrafter"/>
</dbReference>
<gene>
    <name evidence="12" type="primary">RvY_12818</name>
    <name evidence="12" type="synonym">RvY_12818.1</name>
    <name evidence="12" type="ORF">RvY_12818-1</name>
</gene>
<dbReference type="GO" id="GO:0045503">
    <property type="term" value="F:dynein light chain binding"/>
    <property type="evidence" value="ECO:0007669"/>
    <property type="project" value="TreeGrafter"/>
</dbReference>
<evidence type="ECO:0000256" key="5">
    <source>
        <dbReference type="ARBA" id="ARBA00022701"/>
    </source>
</evidence>
<evidence type="ECO:0000256" key="3">
    <source>
        <dbReference type="ARBA" id="ARBA00022490"/>
    </source>
</evidence>
<dbReference type="EMBL" id="BDGG01000008">
    <property type="protein sequence ID" value="GAV02224.1"/>
    <property type="molecule type" value="Genomic_DNA"/>
</dbReference>
<dbReference type="Pfam" id="PF00400">
    <property type="entry name" value="WD40"/>
    <property type="match status" value="1"/>
</dbReference>
<keyword evidence="9" id="KW-0206">Cytoskeleton</keyword>
<feature type="compositionally biased region" description="Basic residues" evidence="11">
    <location>
        <begin position="527"/>
        <end position="540"/>
    </location>
</feature>